<dbReference type="RefSeq" id="WP_131886372.1">
    <property type="nucleotide sequence ID" value="NZ_CP143053.1"/>
</dbReference>
<evidence type="ECO:0000313" key="9">
    <source>
        <dbReference type="EMBL" id="TCW21185.1"/>
    </source>
</evidence>
<dbReference type="InterPro" id="IPR005115">
    <property type="entry name" value="Gly_transporter"/>
</dbReference>
<feature type="domain" description="Glycine transporter" evidence="8">
    <location>
        <begin position="6"/>
        <end position="80"/>
    </location>
</feature>
<name>A0A4R3ZP04_9ACTN</name>
<comment type="similarity">
    <text evidence="2">Belongs to the UPF0126 family.</text>
</comment>
<dbReference type="EMBL" id="SMCX01000027">
    <property type="protein sequence ID" value="TCW21185.1"/>
    <property type="molecule type" value="Genomic_DNA"/>
</dbReference>
<dbReference type="Pfam" id="PF03458">
    <property type="entry name" value="Gly_transporter"/>
    <property type="match status" value="2"/>
</dbReference>
<dbReference type="GeneID" id="89529413"/>
<proteinExistence type="inferred from homology"/>
<dbReference type="Proteomes" id="UP000295805">
    <property type="component" value="Unassembled WGS sequence"/>
</dbReference>
<feature type="transmembrane region" description="Helical" evidence="7">
    <location>
        <begin position="149"/>
        <end position="167"/>
    </location>
</feature>
<evidence type="ECO:0000256" key="7">
    <source>
        <dbReference type="SAM" id="Phobius"/>
    </source>
</evidence>
<evidence type="ECO:0000259" key="8">
    <source>
        <dbReference type="Pfam" id="PF03458"/>
    </source>
</evidence>
<feature type="transmembrane region" description="Helical" evidence="7">
    <location>
        <begin position="116"/>
        <end position="137"/>
    </location>
</feature>
<protein>
    <submittedName>
        <fullName evidence="9">Putative membrane protein YeiH</fullName>
    </submittedName>
</protein>
<evidence type="ECO:0000256" key="3">
    <source>
        <dbReference type="ARBA" id="ARBA00022475"/>
    </source>
</evidence>
<comment type="caution">
    <text evidence="9">The sequence shown here is derived from an EMBL/GenBank/DDBJ whole genome shotgun (WGS) entry which is preliminary data.</text>
</comment>
<sequence length="230" mass="24992">MEFLTVLFLIGITAEAMTGALAAGRERMDLFGVVIVACVTAIGGGSIRDVLLGHYPLIWVENPSYLALVALAAVVTVFVAPLMRHFRVLFLGLDALGLTVFAIFGARIALEMGHGVVIAVAAAVITGVFGGVMRDLLCDRVPLVFRQELYASIAILAALVFVGLTAVGVPENWGAVITLVVGFSLRVAAIRFKLGLPVFDYYQEREQPERPLRGRRRHRWSVRGWSKDVD</sequence>
<evidence type="ECO:0000256" key="2">
    <source>
        <dbReference type="ARBA" id="ARBA00008193"/>
    </source>
</evidence>
<feature type="domain" description="Glycine transporter" evidence="8">
    <location>
        <begin position="93"/>
        <end position="164"/>
    </location>
</feature>
<dbReference type="AlphaFoldDB" id="A0A4R3ZP04"/>
<evidence type="ECO:0000256" key="5">
    <source>
        <dbReference type="ARBA" id="ARBA00022989"/>
    </source>
</evidence>
<dbReference type="PANTHER" id="PTHR30506">
    <property type="entry name" value="INNER MEMBRANE PROTEIN"/>
    <property type="match status" value="1"/>
</dbReference>
<gene>
    <name evidence="9" type="ORF">EDD19_12721</name>
</gene>
<evidence type="ECO:0000313" key="10">
    <source>
        <dbReference type="Proteomes" id="UP000295805"/>
    </source>
</evidence>
<dbReference type="PANTHER" id="PTHR30506:SF3">
    <property type="entry name" value="UPF0126 INNER MEMBRANE PROTEIN YADS-RELATED"/>
    <property type="match status" value="1"/>
</dbReference>
<dbReference type="GO" id="GO:0005886">
    <property type="term" value="C:plasma membrane"/>
    <property type="evidence" value="ECO:0007669"/>
    <property type="project" value="UniProtKB-SubCell"/>
</dbReference>
<feature type="transmembrane region" description="Helical" evidence="7">
    <location>
        <begin position="64"/>
        <end position="82"/>
    </location>
</feature>
<keyword evidence="3" id="KW-1003">Cell membrane</keyword>
<keyword evidence="6 7" id="KW-0472">Membrane</keyword>
<feature type="transmembrane region" description="Helical" evidence="7">
    <location>
        <begin position="89"/>
        <end position="110"/>
    </location>
</feature>
<feature type="transmembrane region" description="Helical" evidence="7">
    <location>
        <begin position="173"/>
        <end position="192"/>
    </location>
</feature>
<evidence type="ECO:0000256" key="1">
    <source>
        <dbReference type="ARBA" id="ARBA00004651"/>
    </source>
</evidence>
<accession>A0A4R3ZP04</accession>
<keyword evidence="4 7" id="KW-0812">Transmembrane</keyword>
<evidence type="ECO:0000256" key="6">
    <source>
        <dbReference type="ARBA" id="ARBA00023136"/>
    </source>
</evidence>
<reference evidence="9 10" key="1">
    <citation type="submission" date="2019-03" db="EMBL/GenBank/DDBJ databases">
        <title>Root nodule microbial communities of legume samples collected from USA, Mexico and Botswana.</title>
        <authorList>
            <person name="Hirsch A."/>
        </authorList>
    </citation>
    <scope>NUCLEOTIDE SEQUENCE [LARGE SCALE GENOMIC DNA]</scope>
    <source>
        <strain evidence="9 10">55</strain>
    </source>
</reference>
<evidence type="ECO:0000256" key="4">
    <source>
        <dbReference type="ARBA" id="ARBA00022692"/>
    </source>
</evidence>
<comment type="subcellular location">
    <subcellularLocation>
        <location evidence="1">Cell membrane</location>
        <topology evidence="1">Multi-pass membrane protein</topology>
    </subcellularLocation>
</comment>
<organism evidence="9 10">
    <name type="scientific">Dietzia cinnamea</name>
    <dbReference type="NCBI Taxonomy" id="321318"/>
    <lineage>
        <taxon>Bacteria</taxon>
        <taxon>Bacillati</taxon>
        <taxon>Actinomycetota</taxon>
        <taxon>Actinomycetes</taxon>
        <taxon>Mycobacteriales</taxon>
        <taxon>Dietziaceae</taxon>
        <taxon>Dietzia</taxon>
    </lineage>
</organism>
<keyword evidence="5 7" id="KW-1133">Transmembrane helix</keyword>